<dbReference type="InterPro" id="IPR025875">
    <property type="entry name" value="Leu-rich_rpt_4"/>
</dbReference>
<dbReference type="SUPFAM" id="SSF52058">
    <property type="entry name" value="L domain-like"/>
    <property type="match status" value="1"/>
</dbReference>
<protein>
    <recommendedName>
        <fullName evidence="5">Leucine-rich repeat domain-containing protein</fullName>
    </recommendedName>
</protein>
<dbReference type="PROSITE" id="PS51450">
    <property type="entry name" value="LRR"/>
    <property type="match status" value="1"/>
</dbReference>
<dbReference type="Proteomes" id="UP000478892">
    <property type="component" value="Unassembled WGS sequence"/>
</dbReference>
<evidence type="ECO:0000256" key="2">
    <source>
        <dbReference type="ARBA" id="ARBA00022737"/>
    </source>
</evidence>
<evidence type="ECO:0000313" key="4">
    <source>
        <dbReference type="Proteomes" id="UP000478892"/>
    </source>
</evidence>
<organism evidence="3 4">
    <name type="scientific">Parasedimentitalea huanghaiensis</name>
    <dbReference type="NCBI Taxonomy" id="2682100"/>
    <lineage>
        <taxon>Bacteria</taxon>
        <taxon>Pseudomonadati</taxon>
        <taxon>Pseudomonadota</taxon>
        <taxon>Alphaproteobacteria</taxon>
        <taxon>Rhodobacterales</taxon>
        <taxon>Paracoccaceae</taxon>
        <taxon>Parasedimentitalea</taxon>
    </lineage>
</organism>
<keyword evidence="1" id="KW-0433">Leucine-rich repeat</keyword>
<dbReference type="AlphaFoldDB" id="A0A6L6WFD0"/>
<sequence>MGRVRLATKGSAMIQKFYQVIWSGLLCFGLVSTATAQSQAEMAAYQMAEQKIAENAASGYPKLDLGRVKDLQYLPPSLANSKHLREIVLGSQYCTPGRISCDREGPALNDISILAQLPNLKVLDLGSVAVLDKELIASLTGLRVLSLANTSVKDLSFLSEMTQLQELNLWFNPVSDLSPLAGLTGLESLGSTTLKLLTYHRFLK</sequence>
<dbReference type="Pfam" id="PF12799">
    <property type="entry name" value="LRR_4"/>
    <property type="match status" value="1"/>
</dbReference>
<keyword evidence="4" id="KW-1185">Reference proteome</keyword>
<evidence type="ECO:0008006" key="5">
    <source>
        <dbReference type="Google" id="ProtNLM"/>
    </source>
</evidence>
<dbReference type="InterPro" id="IPR032675">
    <property type="entry name" value="LRR_dom_sf"/>
</dbReference>
<keyword evidence="2" id="KW-0677">Repeat</keyword>
<name>A0A6L6WFD0_9RHOB</name>
<evidence type="ECO:0000313" key="3">
    <source>
        <dbReference type="EMBL" id="MVO16424.1"/>
    </source>
</evidence>
<evidence type="ECO:0000256" key="1">
    <source>
        <dbReference type="ARBA" id="ARBA00022614"/>
    </source>
</evidence>
<gene>
    <name evidence="3" type="ORF">GO984_11440</name>
</gene>
<proteinExistence type="predicted"/>
<reference evidence="3 4" key="1">
    <citation type="submission" date="2019-12" db="EMBL/GenBank/DDBJ databases">
        <authorList>
            <person name="Zhang Y.-J."/>
        </authorList>
    </citation>
    <scope>NUCLEOTIDE SEQUENCE [LARGE SCALE GENOMIC DNA]</scope>
    <source>
        <strain evidence="3 4">CY05</strain>
    </source>
</reference>
<dbReference type="InterPro" id="IPR001611">
    <property type="entry name" value="Leu-rich_rpt"/>
</dbReference>
<comment type="caution">
    <text evidence="3">The sequence shown here is derived from an EMBL/GenBank/DDBJ whole genome shotgun (WGS) entry which is preliminary data.</text>
</comment>
<accession>A0A6L6WFD0</accession>
<dbReference type="Gene3D" id="3.80.10.10">
    <property type="entry name" value="Ribonuclease Inhibitor"/>
    <property type="match status" value="1"/>
</dbReference>
<dbReference type="EMBL" id="WQLV01000006">
    <property type="protein sequence ID" value="MVO16424.1"/>
    <property type="molecule type" value="Genomic_DNA"/>
</dbReference>